<gene>
    <name evidence="2" type="ORF">N1851_005939</name>
</gene>
<organism evidence="2 3">
    <name type="scientific">Merluccius polli</name>
    <name type="common">Benguela hake</name>
    <name type="synonym">Merluccius cadenati</name>
    <dbReference type="NCBI Taxonomy" id="89951"/>
    <lineage>
        <taxon>Eukaryota</taxon>
        <taxon>Metazoa</taxon>
        <taxon>Chordata</taxon>
        <taxon>Craniata</taxon>
        <taxon>Vertebrata</taxon>
        <taxon>Euteleostomi</taxon>
        <taxon>Actinopterygii</taxon>
        <taxon>Neopterygii</taxon>
        <taxon>Teleostei</taxon>
        <taxon>Neoteleostei</taxon>
        <taxon>Acanthomorphata</taxon>
        <taxon>Zeiogadaria</taxon>
        <taxon>Gadariae</taxon>
        <taxon>Gadiformes</taxon>
        <taxon>Gadoidei</taxon>
        <taxon>Merlucciidae</taxon>
        <taxon>Merluccius</taxon>
    </lineage>
</organism>
<name>A0AA47PAR4_MERPO</name>
<comment type="caution">
    <text evidence="2">The sequence shown here is derived from an EMBL/GenBank/DDBJ whole genome shotgun (WGS) entry which is preliminary data.</text>
</comment>
<evidence type="ECO:0000313" key="2">
    <source>
        <dbReference type="EMBL" id="KAK0152542.1"/>
    </source>
</evidence>
<evidence type="ECO:0000313" key="3">
    <source>
        <dbReference type="Proteomes" id="UP001174136"/>
    </source>
</evidence>
<accession>A0AA47PAR4</accession>
<keyword evidence="3" id="KW-1185">Reference proteome</keyword>
<dbReference type="EMBL" id="JAOPHQ010000957">
    <property type="protein sequence ID" value="KAK0152542.1"/>
    <property type="molecule type" value="Genomic_DNA"/>
</dbReference>
<proteinExistence type="predicted"/>
<feature type="region of interest" description="Disordered" evidence="1">
    <location>
        <begin position="151"/>
        <end position="170"/>
    </location>
</feature>
<protein>
    <submittedName>
        <fullName evidence="2">Uncharacterized protein</fullName>
    </submittedName>
</protein>
<reference evidence="2" key="1">
    <citation type="journal article" date="2023" name="Front. Mar. Sci.">
        <title>A new Merluccius polli reference genome to investigate the effects of global change in West African waters.</title>
        <authorList>
            <person name="Mateo J.L."/>
            <person name="Blanco-Fernandez C."/>
            <person name="Garcia-Vazquez E."/>
            <person name="Machado-Schiaffino G."/>
        </authorList>
    </citation>
    <scope>NUCLEOTIDE SEQUENCE</scope>
    <source>
        <strain evidence="2">C29</strain>
        <tissue evidence="2">Fin</tissue>
    </source>
</reference>
<sequence length="305" mass="33545">MKAQVSFLLQVPISRLGHTLNFVQSPLKNHQAISKCVAAARCLVEHFKKRELACTKLKNKEQQMGTPQHMLPEQWNLIEELSQALETFEGATVFLSGQQYVILSALPQLVQSLKKSIQRLHQSSVENLSSCQLTKQASSTAQEDKGTTSFLHNILGSSDSSTSDEEDEEHQLNQIVQKEVLIYFGENIPQEGESAVMVENKCSSLSNNGKAGKVLAVYSGNIVCFLQQETLHQSAGQVSVLSIMEKVKSFSNKDCWNRVLGVGGCSQQAPGCCWENISIYWKWQGGASRAEGTCCQDSGSLLSVC</sequence>
<dbReference type="AlphaFoldDB" id="A0AA47PAR4"/>
<evidence type="ECO:0000256" key="1">
    <source>
        <dbReference type="SAM" id="MobiDB-lite"/>
    </source>
</evidence>
<dbReference type="Proteomes" id="UP001174136">
    <property type="component" value="Unassembled WGS sequence"/>
</dbReference>